<dbReference type="EMBL" id="BQNB010012570">
    <property type="protein sequence ID" value="GJT05226.1"/>
    <property type="molecule type" value="Genomic_DNA"/>
</dbReference>
<protein>
    <submittedName>
        <fullName evidence="1">Uncharacterized protein</fullName>
    </submittedName>
</protein>
<proteinExistence type="predicted"/>
<evidence type="ECO:0000313" key="2">
    <source>
        <dbReference type="Proteomes" id="UP001151760"/>
    </source>
</evidence>
<evidence type="ECO:0000313" key="1">
    <source>
        <dbReference type="EMBL" id="GJT05226.1"/>
    </source>
</evidence>
<accession>A0ABQ5ARB4</accession>
<sequence length="351" mass="41164">MDDPNITMEEYIRLEEKKAQRHGRTFNWQTATYGKMEYCEDEDDSFTNLETEYPARVFDETSDAALSCEPMVSPLNNNEIDFKISFDKSDDEDYMVIFDENSFSYKIIYVDNLKTDSENENDKVNIPPSPSLEPTIGYINDLDFFKYFENKFPAIASNDDLKINSNPLIEPFVSSRHIDKFDSKNETSMAEYDEEEQNVLYFNDSFPLDVIFLNNLKTINENDDNIDITHISRSNIINIDTKGSNELPRTNHDKINKVFNEKFFIMTLNANIVSWNCLNDEIPLSLLKNLYVPLGIPFDPKRYYKDGAHTRILRRPRYVKIFEIFEKLVPTNEYVVLWKHLYAVSTAFNLF</sequence>
<dbReference type="Proteomes" id="UP001151760">
    <property type="component" value="Unassembled WGS sequence"/>
</dbReference>
<gene>
    <name evidence="1" type="ORF">Tco_0839688</name>
</gene>
<reference evidence="1" key="2">
    <citation type="submission" date="2022-01" db="EMBL/GenBank/DDBJ databases">
        <authorList>
            <person name="Yamashiro T."/>
            <person name="Shiraishi A."/>
            <person name="Satake H."/>
            <person name="Nakayama K."/>
        </authorList>
    </citation>
    <scope>NUCLEOTIDE SEQUENCE</scope>
</reference>
<name>A0ABQ5ARB4_9ASTR</name>
<keyword evidence="2" id="KW-1185">Reference proteome</keyword>
<organism evidence="1 2">
    <name type="scientific">Tanacetum coccineum</name>
    <dbReference type="NCBI Taxonomy" id="301880"/>
    <lineage>
        <taxon>Eukaryota</taxon>
        <taxon>Viridiplantae</taxon>
        <taxon>Streptophyta</taxon>
        <taxon>Embryophyta</taxon>
        <taxon>Tracheophyta</taxon>
        <taxon>Spermatophyta</taxon>
        <taxon>Magnoliopsida</taxon>
        <taxon>eudicotyledons</taxon>
        <taxon>Gunneridae</taxon>
        <taxon>Pentapetalae</taxon>
        <taxon>asterids</taxon>
        <taxon>campanulids</taxon>
        <taxon>Asterales</taxon>
        <taxon>Asteraceae</taxon>
        <taxon>Asteroideae</taxon>
        <taxon>Anthemideae</taxon>
        <taxon>Anthemidinae</taxon>
        <taxon>Tanacetum</taxon>
    </lineage>
</organism>
<reference evidence="1" key="1">
    <citation type="journal article" date="2022" name="Int. J. Mol. Sci.">
        <title>Draft Genome of Tanacetum Coccineum: Genomic Comparison of Closely Related Tanacetum-Family Plants.</title>
        <authorList>
            <person name="Yamashiro T."/>
            <person name="Shiraishi A."/>
            <person name="Nakayama K."/>
            <person name="Satake H."/>
        </authorList>
    </citation>
    <scope>NUCLEOTIDE SEQUENCE</scope>
</reference>
<comment type="caution">
    <text evidence="1">The sequence shown here is derived from an EMBL/GenBank/DDBJ whole genome shotgun (WGS) entry which is preliminary data.</text>
</comment>